<dbReference type="OrthoDB" id="370168at2"/>
<dbReference type="GO" id="GO:0003677">
    <property type="term" value="F:DNA binding"/>
    <property type="evidence" value="ECO:0007669"/>
    <property type="project" value="UniProtKB-KW"/>
</dbReference>
<dbReference type="InterPro" id="IPR036388">
    <property type="entry name" value="WH-like_DNA-bd_sf"/>
</dbReference>
<dbReference type="InterPro" id="IPR002577">
    <property type="entry name" value="HTH_HxlR"/>
</dbReference>
<dbReference type="RefSeq" id="WP_110500338.1">
    <property type="nucleotide sequence ID" value="NZ_QJVD01000006.1"/>
</dbReference>
<keyword evidence="3" id="KW-0804">Transcription</keyword>
<keyword evidence="1" id="KW-0805">Transcription regulation</keyword>
<evidence type="ECO:0000313" key="6">
    <source>
        <dbReference type="Proteomes" id="UP000247832"/>
    </source>
</evidence>
<gene>
    <name evidence="5" type="ORF">CVV68_07240</name>
</gene>
<dbReference type="PANTHER" id="PTHR33204:SF18">
    <property type="entry name" value="TRANSCRIPTIONAL REGULATORY PROTEIN"/>
    <property type="match status" value="1"/>
</dbReference>
<evidence type="ECO:0000259" key="4">
    <source>
        <dbReference type="PROSITE" id="PS51118"/>
    </source>
</evidence>
<evidence type="ECO:0000256" key="2">
    <source>
        <dbReference type="ARBA" id="ARBA00023125"/>
    </source>
</evidence>
<comment type="caution">
    <text evidence="5">The sequence shown here is derived from an EMBL/GenBank/DDBJ whole genome shotgun (WGS) entry which is preliminary data.</text>
</comment>
<dbReference type="SUPFAM" id="SSF46785">
    <property type="entry name" value="Winged helix' DNA-binding domain"/>
    <property type="match status" value="1"/>
</dbReference>
<dbReference type="AlphaFoldDB" id="A0A2V5LBC6"/>
<keyword evidence="6" id="KW-1185">Reference proteome</keyword>
<keyword evidence="2" id="KW-0238">DNA-binding</keyword>
<sequence>MDTKGASFIGNVMDPDCPSRMVFARIGDKWATLVIQVLAEGPLRFSELRQTVHVVTPKVLTQVLRALERDGLLTRTVFAQVPPRVDYELTPLGRTLLEPLKALREWAESNVSAMLASRDDYDEREDAAILRPPGHPGR</sequence>
<evidence type="ECO:0000313" key="5">
    <source>
        <dbReference type="EMBL" id="PYI68122.1"/>
    </source>
</evidence>
<proteinExistence type="predicted"/>
<organism evidence="5 6">
    <name type="scientific">Arthrobacter livingstonensis</name>
    <dbReference type="NCBI Taxonomy" id="670078"/>
    <lineage>
        <taxon>Bacteria</taxon>
        <taxon>Bacillati</taxon>
        <taxon>Actinomycetota</taxon>
        <taxon>Actinomycetes</taxon>
        <taxon>Micrococcales</taxon>
        <taxon>Micrococcaceae</taxon>
        <taxon>Arthrobacter</taxon>
    </lineage>
</organism>
<feature type="domain" description="HTH hxlR-type" evidence="4">
    <location>
        <begin position="17"/>
        <end position="115"/>
    </location>
</feature>
<dbReference type="InterPro" id="IPR036390">
    <property type="entry name" value="WH_DNA-bd_sf"/>
</dbReference>
<name>A0A2V5LBC6_9MICC</name>
<dbReference type="Proteomes" id="UP000247832">
    <property type="component" value="Unassembled WGS sequence"/>
</dbReference>
<dbReference type="Pfam" id="PF01638">
    <property type="entry name" value="HxlR"/>
    <property type="match status" value="1"/>
</dbReference>
<dbReference type="PROSITE" id="PS51118">
    <property type="entry name" value="HTH_HXLR"/>
    <property type="match status" value="1"/>
</dbReference>
<accession>A0A2V5LBC6</accession>
<dbReference type="PANTHER" id="PTHR33204">
    <property type="entry name" value="TRANSCRIPTIONAL REGULATOR, MARR FAMILY"/>
    <property type="match status" value="1"/>
</dbReference>
<dbReference type="Gene3D" id="1.10.10.10">
    <property type="entry name" value="Winged helix-like DNA-binding domain superfamily/Winged helix DNA-binding domain"/>
    <property type="match status" value="1"/>
</dbReference>
<protein>
    <submittedName>
        <fullName evidence="5">Transcriptional regulator</fullName>
    </submittedName>
</protein>
<reference evidence="5 6" key="1">
    <citation type="submission" date="2018-05" db="EMBL/GenBank/DDBJ databases">
        <title>Genetic diversity of glacier-inhabiting Cryobacterium bacteria in China and description of Cryobacterium mengkeensis sp. nov. and Arthrobacter glacialis sp. nov.</title>
        <authorList>
            <person name="Liu Q."/>
            <person name="Xin Y.-H."/>
        </authorList>
    </citation>
    <scope>NUCLEOTIDE SEQUENCE [LARGE SCALE GENOMIC DNA]</scope>
    <source>
        <strain evidence="5 6">LI2</strain>
    </source>
</reference>
<evidence type="ECO:0000256" key="3">
    <source>
        <dbReference type="ARBA" id="ARBA00023163"/>
    </source>
</evidence>
<dbReference type="EMBL" id="QJVD01000006">
    <property type="protein sequence ID" value="PYI68122.1"/>
    <property type="molecule type" value="Genomic_DNA"/>
</dbReference>
<evidence type="ECO:0000256" key="1">
    <source>
        <dbReference type="ARBA" id="ARBA00023015"/>
    </source>
</evidence>